<comment type="cofactor">
    <cofactor evidence="1">
        <name>pyridoxal 5'-phosphate</name>
        <dbReference type="ChEBI" id="CHEBI:597326"/>
    </cofactor>
</comment>
<dbReference type="PROSITE" id="PS00600">
    <property type="entry name" value="AA_TRANSFER_CLASS_3"/>
    <property type="match status" value="1"/>
</dbReference>
<evidence type="ECO:0000256" key="1">
    <source>
        <dbReference type="ARBA" id="ARBA00001933"/>
    </source>
</evidence>
<dbReference type="InterPro" id="IPR049704">
    <property type="entry name" value="Aminotrans_3_PPA_site"/>
</dbReference>
<keyword evidence="5" id="KW-1185">Reference proteome</keyword>
<dbReference type="GO" id="GO:0008483">
    <property type="term" value="F:transaminase activity"/>
    <property type="evidence" value="ECO:0007669"/>
    <property type="project" value="InterPro"/>
</dbReference>
<protein>
    <submittedName>
        <fullName evidence="4">Glutamate-1-semialdehyde-2,1-aminomutase</fullName>
        <ecNumber evidence="4">5.4.3.8</ecNumber>
    </submittedName>
</protein>
<keyword evidence="2 3" id="KW-0663">Pyridoxal phosphate</keyword>
<proteinExistence type="inferred from homology"/>
<dbReference type="AlphaFoldDB" id="A0A3S4RWS7"/>
<dbReference type="Gene3D" id="3.40.640.10">
    <property type="entry name" value="Type I PLP-dependent aspartate aminotransferase-like (Major domain)"/>
    <property type="match status" value="1"/>
</dbReference>
<dbReference type="InterPro" id="IPR015422">
    <property type="entry name" value="PyrdxlP-dep_Trfase_small"/>
</dbReference>
<dbReference type="EMBL" id="LR134355">
    <property type="protein sequence ID" value="VEG50725.1"/>
    <property type="molecule type" value="Genomic_DNA"/>
</dbReference>
<dbReference type="GO" id="GO:0030170">
    <property type="term" value="F:pyridoxal phosphate binding"/>
    <property type="evidence" value="ECO:0007669"/>
    <property type="project" value="InterPro"/>
</dbReference>
<name>A0A3S4RWS7_MYCCI</name>
<dbReference type="InterPro" id="IPR015424">
    <property type="entry name" value="PyrdxlP-dep_Trfase"/>
</dbReference>
<dbReference type="InterPro" id="IPR015421">
    <property type="entry name" value="PyrdxlP-dep_Trfase_major"/>
</dbReference>
<evidence type="ECO:0000256" key="2">
    <source>
        <dbReference type="ARBA" id="ARBA00022898"/>
    </source>
</evidence>
<dbReference type="EC" id="5.4.3.8" evidence="4"/>
<dbReference type="Proteomes" id="UP000282551">
    <property type="component" value="Chromosome"/>
</dbReference>
<evidence type="ECO:0000313" key="5">
    <source>
        <dbReference type="Proteomes" id="UP000282551"/>
    </source>
</evidence>
<reference evidence="4 5" key="1">
    <citation type="submission" date="2018-12" db="EMBL/GenBank/DDBJ databases">
        <authorList>
            <consortium name="Pathogen Informatics"/>
        </authorList>
    </citation>
    <scope>NUCLEOTIDE SEQUENCE [LARGE SCALE GENOMIC DNA]</scope>
    <source>
        <strain evidence="4 5">NCTC10485</strain>
    </source>
</reference>
<dbReference type="Pfam" id="PF00202">
    <property type="entry name" value="Aminotran_3"/>
    <property type="match status" value="1"/>
</dbReference>
<dbReference type="RefSeq" id="WP_126336299.1">
    <property type="nucleotide sequence ID" value="NZ_AP022604.1"/>
</dbReference>
<sequence>MYGHQRAGLFPSNFPQFLASGDGALIRDVDGREFVDFLLGYGPMVLGYQNRVVEEAAQRQRELADCQNAPSARMVELAELMVDMVDHAQWAYFAKNGTDATTTALTIARAATGRAKILVERASYHGAAPWCTPGTAGISAADRANIRYFDYNDLPSLRAAFDEADDDLAGVIITPFKHNDGVDQELIDPAFARELRATCDRKGAVLILDDVRCGMRLEMGSSWANLDVQPDLSVWGKAISNGYPVSAILGRDSLRDAAATIFSTGTFWFAAVPMAAAIATIQELRAIDGVRLQRRAGDRLRAGLVAQAQAHGFDVSYTGPSQMPYLRFHDDPEHQLSFAFSAAALDNGVYLHPRHNWFVSTAHTDAVIDRALEGTDRAFATLAAKS</sequence>
<evidence type="ECO:0000256" key="3">
    <source>
        <dbReference type="RuleBase" id="RU003560"/>
    </source>
</evidence>
<keyword evidence="4" id="KW-0413">Isomerase</keyword>
<dbReference type="InterPro" id="IPR005814">
    <property type="entry name" value="Aminotrans_3"/>
</dbReference>
<dbReference type="OrthoDB" id="9801052at2"/>
<evidence type="ECO:0000313" key="4">
    <source>
        <dbReference type="EMBL" id="VEG50725.1"/>
    </source>
</evidence>
<dbReference type="PANTHER" id="PTHR43713:SF3">
    <property type="entry name" value="GLUTAMATE-1-SEMIALDEHYDE 2,1-AMINOMUTASE 1, CHLOROPLASTIC-RELATED"/>
    <property type="match status" value="1"/>
</dbReference>
<comment type="similarity">
    <text evidence="3">Belongs to the class-III pyridoxal-phosphate-dependent aminotransferase family.</text>
</comment>
<dbReference type="Gene3D" id="3.90.1150.10">
    <property type="entry name" value="Aspartate Aminotransferase, domain 1"/>
    <property type="match status" value="1"/>
</dbReference>
<dbReference type="SUPFAM" id="SSF53383">
    <property type="entry name" value="PLP-dependent transferases"/>
    <property type="match status" value="1"/>
</dbReference>
<dbReference type="GO" id="GO:0042286">
    <property type="term" value="F:glutamate-1-semialdehyde 2,1-aminomutase activity"/>
    <property type="evidence" value="ECO:0007669"/>
    <property type="project" value="UniProtKB-EC"/>
</dbReference>
<gene>
    <name evidence="4" type="primary">hemL_2</name>
    <name evidence="4" type="ORF">NCTC10485_05045</name>
</gene>
<accession>A0A3S4RWS7</accession>
<dbReference type="PANTHER" id="PTHR43713">
    <property type="entry name" value="GLUTAMATE-1-SEMIALDEHYDE 2,1-AMINOMUTASE"/>
    <property type="match status" value="1"/>
</dbReference>
<organism evidence="4 5">
    <name type="scientific">Mycolicibacterium chitae</name>
    <name type="common">Mycobacterium chitae</name>
    <dbReference type="NCBI Taxonomy" id="1792"/>
    <lineage>
        <taxon>Bacteria</taxon>
        <taxon>Bacillati</taxon>
        <taxon>Actinomycetota</taxon>
        <taxon>Actinomycetes</taxon>
        <taxon>Mycobacteriales</taxon>
        <taxon>Mycobacteriaceae</taxon>
        <taxon>Mycolicibacterium</taxon>
    </lineage>
</organism>